<dbReference type="Pfam" id="PF00528">
    <property type="entry name" value="BPD_transp_1"/>
    <property type="match status" value="2"/>
</dbReference>
<proteinExistence type="inferred from homology"/>
<keyword evidence="3 8" id="KW-0813">Transport</keyword>
<dbReference type="RefSeq" id="WP_015004675.1">
    <property type="nucleotide sequence ID" value="NZ_CADILN010000010.1"/>
</dbReference>
<dbReference type="GeneID" id="27801758"/>
<gene>
    <name evidence="10" type="ORF">LMG9964_05578</name>
</gene>
<feature type="domain" description="ABC transmembrane type-1" evidence="9">
    <location>
        <begin position="69"/>
        <end position="275"/>
    </location>
</feature>
<feature type="domain" description="ABC transmembrane type-1" evidence="9">
    <location>
        <begin position="384"/>
        <end position="572"/>
    </location>
</feature>
<evidence type="ECO:0000256" key="6">
    <source>
        <dbReference type="ARBA" id="ARBA00022989"/>
    </source>
</evidence>
<organism evidence="10 11">
    <name type="scientific">Paraburkholderia phenoliruptrix</name>
    <dbReference type="NCBI Taxonomy" id="252970"/>
    <lineage>
        <taxon>Bacteria</taxon>
        <taxon>Pseudomonadati</taxon>
        <taxon>Pseudomonadota</taxon>
        <taxon>Betaproteobacteria</taxon>
        <taxon>Burkholderiales</taxon>
        <taxon>Burkholderiaceae</taxon>
        <taxon>Paraburkholderia</taxon>
    </lineage>
</organism>
<dbReference type="CDD" id="cd06261">
    <property type="entry name" value="TM_PBP2"/>
    <property type="match status" value="2"/>
</dbReference>
<name>A0A6J5KDC2_9BURK</name>
<keyword evidence="5 8" id="KW-0812">Transmembrane</keyword>
<evidence type="ECO:0000313" key="11">
    <source>
        <dbReference type="Proteomes" id="UP000494102"/>
    </source>
</evidence>
<feature type="transmembrane region" description="Helical" evidence="8">
    <location>
        <begin position="75"/>
        <end position="94"/>
    </location>
</feature>
<evidence type="ECO:0000256" key="3">
    <source>
        <dbReference type="ARBA" id="ARBA00022448"/>
    </source>
</evidence>
<comment type="similarity">
    <text evidence="2">Belongs to the binding-protein-dependent transport system permease family. CysTW subfamily.</text>
</comment>
<keyword evidence="4" id="KW-1003">Cell membrane</keyword>
<feature type="transmembrane region" description="Helical" evidence="8">
    <location>
        <begin position="552"/>
        <end position="572"/>
    </location>
</feature>
<feature type="transmembrane region" description="Helical" evidence="8">
    <location>
        <begin position="509"/>
        <end position="532"/>
    </location>
</feature>
<evidence type="ECO:0000256" key="5">
    <source>
        <dbReference type="ARBA" id="ARBA00022692"/>
    </source>
</evidence>
<evidence type="ECO:0000256" key="7">
    <source>
        <dbReference type="ARBA" id="ARBA00023136"/>
    </source>
</evidence>
<dbReference type="InterPro" id="IPR000515">
    <property type="entry name" value="MetI-like"/>
</dbReference>
<dbReference type="EMBL" id="CADILN010000010">
    <property type="protein sequence ID" value="CAB4051898.1"/>
    <property type="molecule type" value="Genomic_DNA"/>
</dbReference>
<evidence type="ECO:0000256" key="1">
    <source>
        <dbReference type="ARBA" id="ARBA00004651"/>
    </source>
</evidence>
<dbReference type="PROSITE" id="PS50928">
    <property type="entry name" value="ABC_TM1"/>
    <property type="match status" value="2"/>
</dbReference>
<evidence type="ECO:0000313" key="10">
    <source>
        <dbReference type="EMBL" id="CAB4051898.1"/>
    </source>
</evidence>
<comment type="subcellular location">
    <subcellularLocation>
        <location evidence="1 8">Cell membrane</location>
        <topology evidence="1 8">Multi-pass membrane protein</topology>
    </subcellularLocation>
</comment>
<feature type="transmembrane region" description="Helical" evidence="8">
    <location>
        <begin position="422"/>
        <end position="443"/>
    </location>
</feature>
<keyword evidence="6 8" id="KW-1133">Transmembrane helix</keyword>
<feature type="transmembrane region" description="Helical" evidence="8">
    <location>
        <begin position="328"/>
        <end position="353"/>
    </location>
</feature>
<feature type="transmembrane region" description="Helical" evidence="8">
    <location>
        <begin position="197"/>
        <end position="227"/>
    </location>
</feature>
<evidence type="ECO:0000256" key="4">
    <source>
        <dbReference type="ARBA" id="ARBA00022475"/>
    </source>
</evidence>
<dbReference type="PANTHER" id="PTHR42929:SF5">
    <property type="entry name" value="ABC TRANSPORTER PERMEASE PROTEIN"/>
    <property type="match status" value="1"/>
</dbReference>
<dbReference type="GO" id="GO:0005886">
    <property type="term" value="C:plasma membrane"/>
    <property type="evidence" value="ECO:0007669"/>
    <property type="project" value="UniProtKB-SubCell"/>
</dbReference>
<evidence type="ECO:0000256" key="8">
    <source>
        <dbReference type="RuleBase" id="RU363032"/>
    </source>
</evidence>
<feature type="transmembrane region" description="Helical" evidence="8">
    <location>
        <begin position="155"/>
        <end position="176"/>
    </location>
</feature>
<dbReference type="GO" id="GO:0055085">
    <property type="term" value="P:transmembrane transport"/>
    <property type="evidence" value="ECO:0007669"/>
    <property type="project" value="InterPro"/>
</dbReference>
<dbReference type="InterPro" id="IPR035906">
    <property type="entry name" value="MetI-like_sf"/>
</dbReference>
<accession>A0A6J5KDC2</accession>
<protein>
    <recommendedName>
        <fullName evidence="9">ABC transmembrane type-1 domain-containing protein</fullName>
    </recommendedName>
</protein>
<feature type="transmembrane region" description="Helical" evidence="8">
    <location>
        <begin position="390"/>
        <end position="410"/>
    </location>
</feature>
<reference evidence="10 11" key="1">
    <citation type="submission" date="2020-04" db="EMBL/GenBank/DDBJ databases">
        <authorList>
            <person name="De Canck E."/>
        </authorList>
    </citation>
    <scope>NUCLEOTIDE SEQUENCE [LARGE SCALE GENOMIC DNA]</scope>
    <source>
        <strain evidence="10 11">LMG 9964</strain>
    </source>
</reference>
<keyword evidence="7 8" id="KW-0472">Membrane</keyword>
<dbReference type="SUPFAM" id="SSF161098">
    <property type="entry name" value="MetI-like"/>
    <property type="match status" value="2"/>
</dbReference>
<dbReference type="Proteomes" id="UP000494102">
    <property type="component" value="Unassembled WGS sequence"/>
</dbReference>
<dbReference type="AlphaFoldDB" id="A0A6J5KDC2"/>
<dbReference type="Gene3D" id="1.10.3720.10">
    <property type="entry name" value="MetI-like"/>
    <property type="match status" value="2"/>
</dbReference>
<evidence type="ECO:0000259" key="9">
    <source>
        <dbReference type="PROSITE" id="PS50928"/>
    </source>
</evidence>
<feature type="transmembrane region" description="Helical" evidence="8">
    <location>
        <begin position="256"/>
        <end position="278"/>
    </location>
</feature>
<feature type="transmembrane region" description="Helical" evidence="8">
    <location>
        <begin position="101"/>
        <end position="127"/>
    </location>
</feature>
<feature type="transmembrane region" description="Helical" evidence="8">
    <location>
        <begin position="21"/>
        <end position="39"/>
    </location>
</feature>
<sequence length="604" mass="65948">MSSSISEKGVSQPTMRLSPSWLLAPAILVLGVVYGWPLVRLLRISFGQNGWTMVHYVRVLSDSYNVLVLFETFRLSFFVALICLLVGYPIAYLISRLSKRWSVIVTALVVLPLWTSTLIQSFAWMVLLGRHGVINDLYLNSGLGSTPLSILYNRFAVYVGTVHIMLPLMVFPLLSAMKKVDWRLIDAAKSMGARPAAAFLLIFVPLTKSGMIAGFLLVFILTLGFFVTPALLGGPHDVTFVMLIERAVNELSDWEAASAMCVILLLATFLLYGLYRLVAMVSARRYRNAGHSRSNLLRVATQIMGRLLTASASNWRAKARKLSNRPGAAAWITGILIVTFLVLPILIILPISFSASPYLDFPPPSLSLRWYENYFTRADWIKPTLTSLQVAIAVAVISTLIGSLAAIALVRGKFAGKAVITAFLVSPSVVPTLITAVAIYFQFAKLGLVGTLTGLTLAHTVIAVPIVLILVMASLKSVDTRPEVAAQSLGAHPIVAFTKVTLPAIRPGIISASLFAFLTSFDDIIIALFVSSDSAKTLPMRMWEGIRFDLDPTMAAASSAIIILSIVLLAIARRVAPGRWREGRLEHPSIPSTYLVKVIQCHVI</sequence>
<evidence type="ECO:0000256" key="2">
    <source>
        <dbReference type="ARBA" id="ARBA00007069"/>
    </source>
</evidence>
<feature type="transmembrane region" description="Helical" evidence="8">
    <location>
        <begin position="449"/>
        <end position="471"/>
    </location>
</feature>
<dbReference type="PANTHER" id="PTHR42929">
    <property type="entry name" value="INNER MEMBRANE ABC TRANSPORTER PERMEASE PROTEIN YDCU-RELATED-RELATED"/>
    <property type="match status" value="1"/>
</dbReference>